<evidence type="ECO:0000256" key="3">
    <source>
        <dbReference type="ARBA" id="ARBA00022723"/>
    </source>
</evidence>
<keyword evidence="3 10" id="KW-0479">Metal-binding</keyword>
<dbReference type="NCBIfam" id="TIGR01768">
    <property type="entry name" value="GGGP-family"/>
    <property type="match status" value="1"/>
</dbReference>
<dbReference type="SUPFAM" id="SSF51395">
    <property type="entry name" value="FMN-linked oxidoreductases"/>
    <property type="match status" value="1"/>
</dbReference>
<keyword evidence="4 10" id="KW-0460">Magnesium</keyword>
<feature type="binding site" evidence="10">
    <location>
        <begin position="158"/>
        <end position="163"/>
    </location>
    <ligand>
        <name>sn-glycerol 1-phosphate</name>
        <dbReference type="ChEBI" id="CHEBI:57685"/>
    </ligand>
</feature>
<comment type="pathway">
    <text evidence="10">Membrane lipid metabolism; glycerophospholipid metabolism.</text>
</comment>
<evidence type="ECO:0000256" key="7">
    <source>
        <dbReference type="ARBA" id="ARBA00023264"/>
    </source>
</evidence>
<feature type="binding site" evidence="10">
    <location>
        <position position="11"/>
    </location>
    <ligand>
        <name>sn-glycerol 1-phosphate</name>
        <dbReference type="ChEBI" id="CHEBI:57685"/>
    </ligand>
</feature>
<reference evidence="11" key="1">
    <citation type="submission" date="2016-01" db="EMBL/GenBank/DDBJ databases">
        <title>Complete genome of Planococcus rifietoensis type strain M8.</title>
        <authorList>
            <person name="See-Too W.S."/>
        </authorList>
    </citation>
    <scope>NUCLEOTIDE SEQUENCE [LARGE SCALE GENOMIC DNA]</scope>
    <source>
        <strain evidence="11">M8</strain>
    </source>
</reference>
<evidence type="ECO:0000313" key="11">
    <source>
        <dbReference type="EMBL" id="ALS74692.1"/>
    </source>
</evidence>
<evidence type="ECO:0000256" key="5">
    <source>
        <dbReference type="ARBA" id="ARBA00023098"/>
    </source>
</evidence>
<keyword evidence="6 10" id="KW-0594">Phospholipid biosynthesis</keyword>
<accession>A0A0U2Z661</accession>
<dbReference type="KEGG" id="prt:AUC31_05390"/>
<dbReference type="HAMAP" id="MF_00112">
    <property type="entry name" value="GGGP_HepGP_synthase"/>
    <property type="match status" value="1"/>
</dbReference>
<keyword evidence="2 10" id="KW-0808">Transferase</keyword>
<feature type="binding site" evidence="10">
    <location>
        <position position="13"/>
    </location>
    <ligand>
        <name>Mg(2+)</name>
        <dbReference type="ChEBI" id="CHEBI:18420"/>
    </ligand>
</feature>
<gene>
    <name evidence="10" type="primary">pcrB</name>
    <name evidence="11" type="ORF">AUC31_05390</name>
</gene>
<dbReference type="PANTHER" id="PTHR40029:SF2">
    <property type="entry name" value="HEPTAPRENYLGLYCERYL PHOSPHATE SYNTHASE"/>
    <property type="match status" value="1"/>
</dbReference>
<evidence type="ECO:0000256" key="8">
    <source>
        <dbReference type="ARBA" id="ARBA00048318"/>
    </source>
</evidence>
<evidence type="ECO:0000313" key="12">
    <source>
        <dbReference type="Proteomes" id="UP000067683"/>
    </source>
</evidence>
<feature type="binding site" evidence="10">
    <location>
        <position position="39"/>
    </location>
    <ligand>
        <name>Mg(2+)</name>
        <dbReference type="ChEBI" id="CHEBI:18420"/>
    </ligand>
</feature>
<dbReference type="CDD" id="cd02812">
    <property type="entry name" value="PcrB_like"/>
    <property type="match status" value="1"/>
</dbReference>
<sequence>MDFQTWRHVFKLDPAKQISDGHLERICESGTDAILIGGSDDVTLDNVLELMTRVRRYSVPVALEVSTVESVTPGFDYYFIPTVLNSSDPKWIKGLHHEAIREYGEIMDWTEIVPEGYCILNPECKAASLTGADASLTEEDVLGYARMAEHFFRLPIFYLEYSGMYGDPELVRKTASVLSDTRLFYGGGIDSAERAKEMAKLSDTVVVGNILYEDLNKALATVKAVAETAEQSL</sequence>
<dbReference type="AlphaFoldDB" id="A0A0U2Z661"/>
<dbReference type="STRING" id="200991.AUC31_05390"/>
<dbReference type="InterPro" id="IPR008205">
    <property type="entry name" value="GGGP_HepGP_synthase"/>
</dbReference>
<dbReference type="EMBL" id="CP013659">
    <property type="protein sequence ID" value="ALS74692.1"/>
    <property type="molecule type" value="Genomic_DNA"/>
</dbReference>
<evidence type="ECO:0000256" key="10">
    <source>
        <dbReference type="HAMAP-Rule" id="MF_00112"/>
    </source>
</evidence>
<dbReference type="FunFam" id="3.20.20.390:FF:000001">
    <property type="entry name" value="Heptaprenylglyceryl phosphate synthase"/>
    <property type="match status" value="1"/>
</dbReference>
<proteinExistence type="inferred from homology"/>
<evidence type="ECO:0000256" key="2">
    <source>
        <dbReference type="ARBA" id="ARBA00022679"/>
    </source>
</evidence>
<feature type="binding site" evidence="10">
    <location>
        <position position="188"/>
    </location>
    <ligand>
        <name>sn-glycerol 1-phosphate</name>
        <dbReference type="ChEBI" id="CHEBI:57685"/>
    </ligand>
</feature>
<keyword evidence="1 10" id="KW-0444">Lipid biosynthesis</keyword>
<dbReference type="UniPathway" id="UPA00940"/>
<dbReference type="InterPro" id="IPR038597">
    <property type="entry name" value="GGGP/HepGP_synthase_sf"/>
</dbReference>
<comment type="subunit">
    <text evidence="10">Homodimer.</text>
</comment>
<keyword evidence="7 10" id="KW-1208">Phospholipid metabolism</keyword>
<dbReference type="EC" id="2.5.1.n9" evidence="9 10"/>
<dbReference type="RefSeq" id="WP_058381399.1">
    <property type="nucleotide sequence ID" value="NZ_CP013659.2"/>
</dbReference>
<dbReference type="Pfam" id="PF01884">
    <property type="entry name" value="PcrB"/>
    <property type="match status" value="1"/>
</dbReference>
<dbReference type="PANTHER" id="PTHR40029">
    <property type="match status" value="1"/>
</dbReference>
<dbReference type="GO" id="GO:0046474">
    <property type="term" value="P:glycerophospholipid biosynthetic process"/>
    <property type="evidence" value="ECO:0007669"/>
    <property type="project" value="UniProtKB-UniRule"/>
</dbReference>
<comment type="cofactor">
    <cofactor evidence="10">
        <name>Mg(2+)</name>
        <dbReference type="ChEBI" id="CHEBI:18420"/>
    </cofactor>
</comment>
<comment type="caution">
    <text evidence="10">Lacks conserved residue(s) required for the propagation of feature annotation.</text>
</comment>
<dbReference type="NCBIfam" id="NF003199">
    <property type="entry name" value="PRK04169.1-3"/>
    <property type="match status" value="1"/>
</dbReference>
<dbReference type="GO" id="GO:0120536">
    <property type="term" value="F:heptaprenylglyceryl phosphate synthase activity"/>
    <property type="evidence" value="ECO:0007669"/>
    <property type="project" value="UniProtKB-ARBA"/>
</dbReference>
<dbReference type="Proteomes" id="UP000067683">
    <property type="component" value="Chromosome"/>
</dbReference>
<evidence type="ECO:0000256" key="6">
    <source>
        <dbReference type="ARBA" id="ARBA00023209"/>
    </source>
</evidence>
<name>A0A0U2Z661_9BACL</name>
<evidence type="ECO:0000256" key="9">
    <source>
        <dbReference type="ARBA" id="ARBA00066888"/>
    </source>
</evidence>
<dbReference type="NCBIfam" id="NF003197">
    <property type="entry name" value="PRK04169.1-1"/>
    <property type="match status" value="1"/>
</dbReference>
<dbReference type="InterPro" id="IPR039074">
    <property type="entry name" value="GGGP/HepGP_synthase_I"/>
</dbReference>
<protein>
    <recommendedName>
        <fullName evidence="9 10">Heptaprenylglyceryl phosphate synthase</fullName>
        <shortName evidence="10">HepGP synthase</shortName>
        <ecNumber evidence="9 10">2.5.1.n9</ecNumber>
    </recommendedName>
    <alternativeName>
        <fullName evidence="10">Glycerol-1-phosphate heptaprenyltransferase</fullName>
    </alternativeName>
</protein>
<comment type="catalytic activity">
    <reaction evidence="8 10">
        <text>sn-glycerol 1-phosphate + all-trans-heptaprenyl diphosphate = 3-heptaprenyl-sn-glycero-1-phosphate + diphosphate</text>
        <dbReference type="Rhea" id="RHEA:33495"/>
        <dbReference type="ChEBI" id="CHEBI:33019"/>
        <dbReference type="ChEBI" id="CHEBI:57685"/>
        <dbReference type="ChEBI" id="CHEBI:58206"/>
        <dbReference type="ChEBI" id="CHEBI:64781"/>
        <dbReference type="EC" id="2.5.1.n9"/>
    </reaction>
</comment>
<keyword evidence="12" id="KW-1185">Reference proteome</keyword>
<dbReference type="Gene3D" id="3.20.20.390">
    <property type="entry name" value="FMN-linked oxidoreductases"/>
    <property type="match status" value="1"/>
</dbReference>
<comment type="similarity">
    <text evidence="10">Belongs to the GGGP/HepGP synthase family. Group I subfamily.</text>
</comment>
<evidence type="ECO:0000256" key="4">
    <source>
        <dbReference type="ARBA" id="ARBA00022842"/>
    </source>
</evidence>
<feature type="binding site" evidence="10">
    <location>
        <begin position="208"/>
        <end position="209"/>
    </location>
    <ligand>
        <name>sn-glycerol 1-phosphate</name>
        <dbReference type="ChEBI" id="CHEBI:57685"/>
    </ligand>
</feature>
<comment type="function">
    <text evidence="10">Prenyltransferase that catalyzes in vivo the transfer of the heptaprenyl moiety of heptaprenyl pyrophosphate (HepPP; 35 carbon atoms) to the C3 hydroxyl of sn-glycerol-1-phosphate (G1P), producing heptaprenylglyceryl phosphate (HepGP). This reaction is an ether-bond-formation step in the biosynthesis of archaea-type G1P-based membrane lipids found in Bacillales.</text>
</comment>
<dbReference type="GO" id="GO:0000287">
    <property type="term" value="F:magnesium ion binding"/>
    <property type="evidence" value="ECO:0007669"/>
    <property type="project" value="UniProtKB-UniRule"/>
</dbReference>
<organism evidence="11 12">
    <name type="scientific">Planococcus rifietoensis</name>
    <dbReference type="NCBI Taxonomy" id="200991"/>
    <lineage>
        <taxon>Bacteria</taxon>
        <taxon>Bacillati</taxon>
        <taxon>Bacillota</taxon>
        <taxon>Bacilli</taxon>
        <taxon>Bacillales</taxon>
        <taxon>Caryophanaceae</taxon>
        <taxon>Planococcus</taxon>
    </lineage>
</organism>
<evidence type="ECO:0000256" key="1">
    <source>
        <dbReference type="ARBA" id="ARBA00022516"/>
    </source>
</evidence>
<keyword evidence="5 10" id="KW-0443">Lipid metabolism</keyword>
<dbReference type="OrthoDB" id="2381757at2"/>